<keyword evidence="2 3" id="KW-0812">Transmembrane</keyword>
<organism evidence="3 5">
    <name type="scientific">Medicago truncatula</name>
    <name type="common">Barrel medic</name>
    <name type="synonym">Medicago tribuloides</name>
    <dbReference type="NCBI Taxonomy" id="3880"/>
    <lineage>
        <taxon>Eukaryota</taxon>
        <taxon>Viridiplantae</taxon>
        <taxon>Streptophyta</taxon>
        <taxon>Embryophyta</taxon>
        <taxon>Tracheophyta</taxon>
        <taxon>Spermatophyta</taxon>
        <taxon>Magnoliopsida</taxon>
        <taxon>eudicotyledons</taxon>
        <taxon>Gunneridae</taxon>
        <taxon>Pentapetalae</taxon>
        <taxon>rosids</taxon>
        <taxon>fabids</taxon>
        <taxon>Fabales</taxon>
        <taxon>Fabaceae</taxon>
        <taxon>Papilionoideae</taxon>
        <taxon>50 kb inversion clade</taxon>
        <taxon>NPAAA clade</taxon>
        <taxon>Hologalegina</taxon>
        <taxon>IRL clade</taxon>
        <taxon>Trifolieae</taxon>
        <taxon>Medicago</taxon>
    </lineage>
</organism>
<feature type="region of interest" description="Disordered" evidence="1">
    <location>
        <begin position="72"/>
        <end position="91"/>
    </location>
</feature>
<dbReference type="EnsemblPlants" id="KEH16649">
    <property type="protein sequence ID" value="KEH16649"/>
    <property type="gene ID" value="MTR_0125s0020"/>
</dbReference>
<feature type="compositionally biased region" description="Basic residues" evidence="1">
    <location>
        <begin position="72"/>
        <end position="86"/>
    </location>
</feature>
<reference evidence="3 5" key="1">
    <citation type="journal article" date="2011" name="Nature">
        <title>The Medicago genome provides insight into the evolution of rhizobial symbioses.</title>
        <authorList>
            <person name="Young N.D."/>
            <person name="Debelle F."/>
            <person name="Oldroyd G.E."/>
            <person name="Geurts R."/>
            <person name="Cannon S.B."/>
            <person name="Udvardi M.K."/>
            <person name="Benedito V.A."/>
            <person name="Mayer K.F."/>
            <person name="Gouzy J."/>
            <person name="Schoof H."/>
            <person name="Van de Peer Y."/>
            <person name="Proost S."/>
            <person name="Cook D.R."/>
            <person name="Meyers B.C."/>
            <person name="Spannagl M."/>
            <person name="Cheung F."/>
            <person name="De Mita S."/>
            <person name="Krishnakumar V."/>
            <person name="Gundlach H."/>
            <person name="Zhou S."/>
            <person name="Mudge J."/>
            <person name="Bharti A.K."/>
            <person name="Murray J.D."/>
            <person name="Naoumkina M.A."/>
            <person name="Rosen B."/>
            <person name="Silverstein K.A."/>
            <person name="Tang H."/>
            <person name="Rombauts S."/>
            <person name="Zhao P.X."/>
            <person name="Zhou P."/>
            <person name="Barbe V."/>
            <person name="Bardou P."/>
            <person name="Bechner M."/>
            <person name="Bellec A."/>
            <person name="Berger A."/>
            <person name="Berges H."/>
            <person name="Bidwell S."/>
            <person name="Bisseling T."/>
            <person name="Choisne N."/>
            <person name="Couloux A."/>
            <person name="Denny R."/>
            <person name="Deshpande S."/>
            <person name="Dai X."/>
            <person name="Doyle J.J."/>
            <person name="Dudez A.M."/>
            <person name="Farmer A.D."/>
            <person name="Fouteau S."/>
            <person name="Franken C."/>
            <person name="Gibelin C."/>
            <person name="Gish J."/>
            <person name="Goldstein S."/>
            <person name="Gonzalez A.J."/>
            <person name="Green P.J."/>
            <person name="Hallab A."/>
            <person name="Hartog M."/>
            <person name="Hua A."/>
            <person name="Humphray S.J."/>
            <person name="Jeong D.H."/>
            <person name="Jing Y."/>
            <person name="Jocker A."/>
            <person name="Kenton S.M."/>
            <person name="Kim D.J."/>
            <person name="Klee K."/>
            <person name="Lai H."/>
            <person name="Lang C."/>
            <person name="Lin S."/>
            <person name="Macmil S.L."/>
            <person name="Magdelenat G."/>
            <person name="Matthews L."/>
            <person name="McCorrison J."/>
            <person name="Monaghan E.L."/>
            <person name="Mun J.H."/>
            <person name="Najar F.Z."/>
            <person name="Nicholson C."/>
            <person name="Noirot C."/>
            <person name="O'Bleness M."/>
            <person name="Paule C.R."/>
            <person name="Poulain J."/>
            <person name="Prion F."/>
            <person name="Qin B."/>
            <person name="Qu C."/>
            <person name="Retzel E.F."/>
            <person name="Riddle C."/>
            <person name="Sallet E."/>
            <person name="Samain S."/>
            <person name="Samson N."/>
            <person name="Sanders I."/>
            <person name="Saurat O."/>
            <person name="Scarpelli C."/>
            <person name="Schiex T."/>
            <person name="Segurens B."/>
            <person name="Severin A.J."/>
            <person name="Sherrier D.J."/>
            <person name="Shi R."/>
            <person name="Sims S."/>
            <person name="Singer S.R."/>
            <person name="Sinharoy S."/>
            <person name="Sterck L."/>
            <person name="Viollet A."/>
            <person name="Wang B.B."/>
            <person name="Wang K."/>
            <person name="Wang M."/>
            <person name="Wang X."/>
            <person name="Warfsmann J."/>
            <person name="Weissenbach J."/>
            <person name="White D.D."/>
            <person name="White J.D."/>
            <person name="Wiley G.B."/>
            <person name="Wincker P."/>
            <person name="Xing Y."/>
            <person name="Yang L."/>
            <person name="Yao Z."/>
            <person name="Ying F."/>
            <person name="Zhai J."/>
            <person name="Zhou L."/>
            <person name="Zuber A."/>
            <person name="Denarie J."/>
            <person name="Dixon R.A."/>
            <person name="May G.D."/>
            <person name="Schwartz D.C."/>
            <person name="Rogers J."/>
            <person name="Quetier F."/>
            <person name="Town C.D."/>
            <person name="Roe B.A."/>
        </authorList>
    </citation>
    <scope>NUCLEOTIDE SEQUENCE [LARGE SCALE GENOMIC DNA]</scope>
    <source>
        <strain evidence="3">A17</strain>
        <strain evidence="4 5">cv. Jemalong A17</strain>
    </source>
</reference>
<gene>
    <name evidence="3" type="ORF">MTR_0125s0020</name>
</gene>
<feature type="transmembrane region" description="Helical" evidence="2">
    <location>
        <begin position="6"/>
        <end position="26"/>
    </location>
</feature>
<evidence type="ECO:0000256" key="1">
    <source>
        <dbReference type="SAM" id="MobiDB-lite"/>
    </source>
</evidence>
<evidence type="ECO:0000256" key="2">
    <source>
        <dbReference type="SAM" id="Phobius"/>
    </source>
</evidence>
<accession>A0A072TGF1</accession>
<reference evidence="3 5" key="2">
    <citation type="journal article" date="2014" name="BMC Genomics">
        <title>An improved genome release (version Mt4.0) for the model legume Medicago truncatula.</title>
        <authorList>
            <person name="Tang H."/>
            <person name="Krishnakumar V."/>
            <person name="Bidwell S."/>
            <person name="Rosen B."/>
            <person name="Chan A."/>
            <person name="Zhou S."/>
            <person name="Gentzbittel L."/>
            <person name="Childs K.L."/>
            <person name="Yandell M."/>
            <person name="Gundlach H."/>
            <person name="Mayer K.F."/>
            <person name="Schwartz D.C."/>
            <person name="Town C.D."/>
        </authorList>
    </citation>
    <scope>GENOME REANNOTATION</scope>
    <source>
        <strain evidence="3">A17</strain>
        <strain evidence="4 5">cv. Jemalong A17</strain>
    </source>
</reference>
<dbReference type="HOGENOM" id="CLU_2112563_0_0_1"/>
<dbReference type="AlphaFoldDB" id="A0A072TGF1"/>
<sequence length="115" mass="13239">MTQTSIYILLRASLITFLLLSLCFPSSSTNVENEKKSLEHTKTRALLNHQFHSLENKKRLLLEDSDLPFHGRKLKKKKKKKKKKYGKSSANQTGMSMFRATSIFCISLFVSFILV</sequence>
<proteinExistence type="predicted"/>
<dbReference type="EMBL" id="KL402850">
    <property type="protein sequence ID" value="KEH16649.1"/>
    <property type="molecule type" value="Genomic_DNA"/>
</dbReference>
<evidence type="ECO:0000313" key="5">
    <source>
        <dbReference type="Proteomes" id="UP000002051"/>
    </source>
</evidence>
<protein>
    <submittedName>
        <fullName evidence="3">Transmembrane protein, putative</fullName>
    </submittedName>
</protein>
<keyword evidence="2" id="KW-1133">Transmembrane helix</keyword>
<keyword evidence="5" id="KW-1185">Reference proteome</keyword>
<reference evidence="4" key="3">
    <citation type="submission" date="2015-06" db="UniProtKB">
        <authorList>
            <consortium name="EnsemblPlants"/>
        </authorList>
    </citation>
    <scope>IDENTIFICATION</scope>
    <source>
        <strain evidence="4">cv. Jemalong A17</strain>
    </source>
</reference>
<name>A0A072TGF1_MEDTR</name>
<keyword evidence="2" id="KW-0472">Membrane</keyword>
<evidence type="ECO:0000313" key="3">
    <source>
        <dbReference type="EMBL" id="KEH16649.1"/>
    </source>
</evidence>
<evidence type="ECO:0000313" key="4">
    <source>
        <dbReference type="EnsemblPlants" id="KEH16649"/>
    </source>
</evidence>
<feature type="transmembrane region" description="Helical" evidence="2">
    <location>
        <begin position="97"/>
        <end position="114"/>
    </location>
</feature>
<dbReference type="Proteomes" id="UP000002051">
    <property type="component" value="Unassembled WGS sequence"/>
</dbReference>